<feature type="compositionally biased region" description="Polar residues" evidence="1">
    <location>
        <begin position="1"/>
        <end position="13"/>
    </location>
</feature>
<dbReference type="AlphaFoldDB" id="A0AA39WK01"/>
<dbReference type="Proteomes" id="UP001175000">
    <property type="component" value="Unassembled WGS sequence"/>
</dbReference>
<organism evidence="2 3">
    <name type="scientific">Immersiella caudata</name>
    <dbReference type="NCBI Taxonomy" id="314043"/>
    <lineage>
        <taxon>Eukaryota</taxon>
        <taxon>Fungi</taxon>
        <taxon>Dikarya</taxon>
        <taxon>Ascomycota</taxon>
        <taxon>Pezizomycotina</taxon>
        <taxon>Sordariomycetes</taxon>
        <taxon>Sordariomycetidae</taxon>
        <taxon>Sordariales</taxon>
        <taxon>Lasiosphaeriaceae</taxon>
        <taxon>Immersiella</taxon>
    </lineage>
</organism>
<keyword evidence="3" id="KW-1185">Reference proteome</keyword>
<feature type="compositionally biased region" description="Basic and acidic residues" evidence="1">
    <location>
        <begin position="56"/>
        <end position="67"/>
    </location>
</feature>
<protein>
    <submittedName>
        <fullName evidence="2">Uncharacterized protein</fullName>
    </submittedName>
</protein>
<reference evidence="2" key="1">
    <citation type="submission" date="2023-06" db="EMBL/GenBank/DDBJ databases">
        <title>Genome-scale phylogeny and comparative genomics of the fungal order Sordariales.</title>
        <authorList>
            <consortium name="Lawrence Berkeley National Laboratory"/>
            <person name="Hensen N."/>
            <person name="Bonometti L."/>
            <person name="Westerberg I."/>
            <person name="Brannstrom I.O."/>
            <person name="Guillou S."/>
            <person name="Cros-Aarteil S."/>
            <person name="Calhoun S."/>
            <person name="Haridas S."/>
            <person name="Kuo A."/>
            <person name="Mondo S."/>
            <person name="Pangilinan J."/>
            <person name="Riley R."/>
            <person name="Labutti K."/>
            <person name="Andreopoulos B."/>
            <person name="Lipzen A."/>
            <person name="Chen C."/>
            <person name="Yanf M."/>
            <person name="Daum C."/>
            <person name="Ng V."/>
            <person name="Clum A."/>
            <person name="Steindorff A."/>
            <person name="Ohm R."/>
            <person name="Martin F."/>
            <person name="Silar P."/>
            <person name="Natvig D."/>
            <person name="Lalanne C."/>
            <person name="Gautier V."/>
            <person name="Ament-Velasquez S.L."/>
            <person name="Kruys A."/>
            <person name="Hutchinson M.I."/>
            <person name="Powell A.J."/>
            <person name="Barry K."/>
            <person name="Miller A.N."/>
            <person name="Grigoriev I.V."/>
            <person name="Debuchy R."/>
            <person name="Gladieux P."/>
            <person name="Thoren M.H."/>
            <person name="Johannesson H."/>
        </authorList>
    </citation>
    <scope>NUCLEOTIDE SEQUENCE</scope>
    <source>
        <strain evidence="2">CBS 606.72</strain>
    </source>
</reference>
<name>A0AA39WK01_9PEZI</name>
<evidence type="ECO:0000313" key="2">
    <source>
        <dbReference type="EMBL" id="KAK0616784.1"/>
    </source>
</evidence>
<feature type="compositionally biased region" description="Low complexity" evidence="1">
    <location>
        <begin position="98"/>
        <end position="124"/>
    </location>
</feature>
<dbReference type="EMBL" id="JAULSU010000005">
    <property type="protein sequence ID" value="KAK0616784.1"/>
    <property type="molecule type" value="Genomic_DNA"/>
</dbReference>
<sequence length="737" mass="79020">MAPINGASNPAKNAARRTTSKVIPVLPLYPKRLPTKQPSAPPKPSPLAEAEPQQQVEEKKQESKPAEVELSGARENAPSENLANGHALAPATNGIVDTPPAATEETAAATDVSLEPAAPSAALSTGTPTVIAGPADHSVASPTPTRPAGSMLPPSSNSSIHGSLHDRPLPAPQPPLSFRPTFHQAHPSNGSLIFGGFHDSNASSPAPISGSGFPTPNMMPPYHHPVAPVDSYGRPLMASPSYDGFPPAMMNHQGPPTPHSIHGSQSSTQAEDHGYGRWIPTNGQPADTNGQPPAHGPFLHPYTTSVPLPLGSGQATAYHNPEQEALAFFQSGANDGTYHDCYLEIRFPDPAQMEHPDRHLLRSFIRIPAHRFVLSRSPTLHNLMKAQRVECGGVVALDLQGHKVQRSDAFRFVIRTLYGWSLGGGILPSELPVRNPREDFSLLLSYIDASQYLQLGWVHSIAVQRAIPLLRWDTLDLAASFILPRAVLSARLGIEGLRNECSISGLLRHFLDFIVKHFPKDFVLDVKADGLGFSRLPEVGLIQNSNVPAMANGSTDGSPNGHHTRQDSGTLGHLPLNLRTSVNPRLSQIKFGDLSPPERNGSAPADPVQSPHTASANDKLLSQILLNLPYEHLKLVLEAPDLGASTPGGEFSPSARLAMITDIIAEREARRLRTLEKPQPKLQDFQDALERAAAPLVVNGMGDFLVNNMGHKEEVSYGDIPFLVHTWTPPNAGSVSA</sequence>
<evidence type="ECO:0000313" key="3">
    <source>
        <dbReference type="Proteomes" id="UP001175000"/>
    </source>
</evidence>
<proteinExistence type="predicted"/>
<feature type="region of interest" description="Disordered" evidence="1">
    <location>
        <begin position="243"/>
        <end position="296"/>
    </location>
</feature>
<feature type="region of interest" description="Disordered" evidence="1">
    <location>
        <begin position="547"/>
        <end position="614"/>
    </location>
</feature>
<gene>
    <name evidence="2" type="ORF">B0T14DRAFT_252816</name>
</gene>
<feature type="compositionally biased region" description="Polar residues" evidence="1">
    <location>
        <begin position="281"/>
        <end position="291"/>
    </location>
</feature>
<accession>A0AA39WK01</accession>
<feature type="compositionally biased region" description="Polar residues" evidence="1">
    <location>
        <begin position="547"/>
        <end position="558"/>
    </location>
</feature>
<comment type="caution">
    <text evidence="2">The sequence shown here is derived from an EMBL/GenBank/DDBJ whole genome shotgun (WGS) entry which is preliminary data.</text>
</comment>
<feature type="region of interest" description="Disordered" evidence="1">
    <location>
        <begin position="1"/>
        <end position="179"/>
    </location>
</feature>
<evidence type="ECO:0000256" key="1">
    <source>
        <dbReference type="SAM" id="MobiDB-lite"/>
    </source>
</evidence>